<dbReference type="Proteomes" id="UP000005237">
    <property type="component" value="Unassembled WGS sequence"/>
</dbReference>
<evidence type="ECO:0000313" key="12">
    <source>
        <dbReference type="Proteomes" id="UP000005237"/>
    </source>
</evidence>
<dbReference type="PANTHER" id="PTHR24376:SF235">
    <property type="entry name" value="C2H2-TYPE DOMAIN-CONTAINING PROTEIN"/>
    <property type="match status" value="1"/>
</dbReference>
<dbReference type="InterPro" id="IPR013087">
    <property type="entry name" value="Znf_C2H2_type"/>
</dbReference>
<dbReference type="Pfam" id="PF13912">
    <property type="entry name" value="zf-C2H2_6"/>
    <property type="match status" value="1"/>
</dbReference>
<keyword evidence="3" id="KW-0677">Repeat</keyword>
<reference evidence="12" key="1">
    <citation type="submission" date="2010-08" db="EMBL/GenBank/DDBJ databases">
        <authorList>
            <consortium name="Caenorhabditis japonica Sequencing Consortium"/>
            <person name="Wilson R.K."/>
        </authorList>
    </citation>
    <scope>NUCLEOTIDE SEQUENCE [LARGE SCALE GENOMIC DNA]</scope>
    <source>
        <strain evidence="12">DF5081</strain>
    </source>
</reference>
<evidence type="ECO:0000256" key="2">
    <source>
        <dbReference type="ARBA" id="ARBA00022723"/>
    </source>
</evidence>
<dbReference type="PROSITE" id="PS00028">
    <property type="entry name" value="ZINC_FINGER_C2H2_1"/>
    <property type="match status" value="6"/>
</dbReference>
<evidence type="ECO:0000256" key="3">
    <source>
        <dbReference type="ARBA" id="ARBA00022737"/>
    </source>
</evidence>
<feature type="domain" description="C2H2-type" evidence="10">
    <location>
        <begin position="390"/>
        <end position="418"/>
    </location>
</feature>
<dbReference type="Pfam" id="PF00096">
    <property type="entry name" value="zf-C2H2"/>
    <property type="match status" value="5"/>
</dbReference>
<dbReference type="GO" id="GO:0001228">
    <property type="term" value="F:DNA-binding transcription activator activity, RNA polymerase II-specific"/>
    <property type="evidence" value="ECO:0007669"/>
    <property type="project" value="TreeGrafter"/>
</dbReference>
<evidence type="ECO:0000256" key="5">
    <source>
        <dbReference type="ARBA" id="ARBA00022833"/>
    </source>
</evidence>
<feature type="compositionally biased region" description="Low complexity" evidence="9">
    <location>
        <begin position="13"/>
        <end position="27"/>
    </location>
</feature>
<dbReference type="SMART" id="SM00355">
    <property type="entry name" value="ZnF_C2H2"/>
    <property type="match status" value="6"/>
</dbReference>
<feature type="domain" description="C2H2-type" evidence="10">
    <location>
        <begin position="199"/>
        <end position="227"/>
    </location>
</feature>
<feature type="domain" description="C2H2-type" evidence="10">
    <location>
        <begin position="173"/>
        <end position="200"/>
    </location>
</feature>
<evidence type="ECO:0000313" key="11">
    <source>
        <dbReference type="EnsemblMetazoa" id="CJA11124.1"/>
    </source>
</evidence>
<keyword evidence="2" id="KW-0479">Metal-binding</keyword>
<keyword evidence="4 7" id="KW-0863">Zinc-finger</keyword>
<evidence type="ECO:0000256" key="4">
    <source>
        <dbReference type="ARBA" id="ARBA00022771"/>
    </source>
</evidence>
<feature type="coiled-coil region" evidence="8">
    <location>
        <begin position="84"/>
        <end position="125"/>
    </location>
</feature>
<organism evidence="11 12">
    <name type="scientific">Caenorhabditis japonica</name>
    <dbReference type="NCBI Taxonomy" id="281687"/>
    <lineage>
        <taxon>Eukaryota</taxon>
        <taxon>Metazoa</taxon>
        <taxon>Ecdysozoa</taxon>
        <taxon>Nematoda</taxon>
        <taxon>Chromadorea</taxon>
        <taxon>Rhabditida</taxon>
        <taxon>Rhabditina</taxon>
        <taxon>Rhabditomorpha</taxon>
        <taxon>Rhabditoidea</taxon>
        <taxon>Rhabditidae</taxon>
        <taxon>Peloderinae</taxon>
        <taxon>Caenorhabditis</taxon>
    </lineage>
</organism>
<evidence type="ECO:0000259" key="10">
    <source>
        <dbReference type="PROSITE" id="PS50157"/>
    </source>
</evidence>
<keyword evidence="12" id="KW-1185">Reference proteome</keyword>
<keyword evidence="5" id="KW-0862">Zinc</keyword>
<feature type="domain" description="C2H2-type" evidence="10">
    <location>
        <begin position="314"/>
        <end position="342"/>
    </location>
</feature>
<dbReference type="GO" id="GO:0000978">
    <property type="term" value="F:RNA polymerase II cis-regulatory region sequence-specific DNA binding"/>
    <property type="evidence" value="ECO:0007669"/>
    <property type="project" value="TreeGrafter"/>
</dbReference>
<dbReference type="OMA" id="SYRDKSC"/>
<dbReference type="AlphaFoldDB" id="A0A8R1DT40"/>
<protein>
    <recommendedName>
        <fullName evidence="10">C2H2-type domain-containing protein</fullName>
    </recommendedName>
</protein>
<evidence type="ECO:0000256" key="1">
    <source>
        <dbReference type="ARBA" id="ARBA00004123"/>
    </source>
</evidence>
<evidence type="ECO:0000256" key="6">
    <source>
        <dbReference type="ARBA" id="ARBA00023242"/>
    </source>
</evidence>
<evidence type="ECO:0000256" key="9">
    <source>
        <dbReference type="SAM" id="MobiDB-lite"/>
    </source>
</evidence>
<dbReference type="Gene3D" id="3.30.160.60">
    <property type="entry name" value="Classic Zinc Finger"/>
    <property type="match status" value="4"/>
</dbReference>
<dbReference type="EnsemblMetazoa" id="CJA11124.1">
    <property type="protein sequence ID" value="CJA11124.1"/>
    <property type="gene ID" value="WBGene00130328"/>
</dbReference>
<reference evidence="11" key="2">
    <citation type="submission" date="2022-06" db="UniProtKB">
        <authorList>
            <consortium name="EnsemblMetazoa"/>
        </authorList>
    </citation>
    <scope>IDENTIFICATION</scope>
    <source>
        <strain evidence="11">DF5081</strain>
    </source>
</reference>
<comment type="subcellular location">
    <subcellularLocation>
        <location evidence="1">Nucleus</location>
    </subcellularLocation>
</comment>
<proteinExistence type="predicted"/>
<evidence type="ECO:0000256" key="7">
    <source>
        <dbReference type="PROSITE-ProRule" id="PRU00042"/>
    </source>
</evidence>
<accession>A0A8R1DT40</accession>
<feature type="domain" description="C2H2-type" evidence="10">
    <location>
        <begin position="143"/>
        <end position="171"/>
    </location>
</feature>
<feature type="domain" description="C2H2-type" evidence="10">
    <location>
        <begin position="361"/>
        <end position="389"/>
    </location>
</feature>
<feature type="region of interest" description="Disordered" evidence="9">
    <location>
        <begin position="1"/>
        <end position="32"/>
    </location>
</feature>
<dbReference type="GO" id="GO:0005634">
    <property type="term" value="C:nucleus"/>
    <property type="evidence" value="ECO:0007669"/>
    <property type="project" value="UniProtKB-SubCell"/>
</dbReference>
<name>A0A8R1DT40_CAEJA</name>
<sequence length="435" mass="49276">MTPSSFAELTPISHTASSCRSSTSSSADFGISVNTNDKVKEFNRLVAELGFDGEGEEDENVEEFHVNEDSEDEDLGVKYPYERRDKYEDLEERLQLRLMEREAETKEVDEKAEDLKQMLKHAAEKRKMEAKLNGTLHISGSIFTCVICSKAFSSAEQLQSHSNKSHDLERNKERCKLCGKSYKYRKNLVAHLAIHQKEYQCEKCDLVFQSAATLDNHIARHHAQEKTQVLDDYHEKKCKFCKKSVPAQTVKQHEWYCKNKERVLAKKKANLEEIKKNHLSHSVPASPAMSVASVSSFASFQPGPSSPVVSYRDKSCSVCGETFASRQSMIRHVGRKHPEVKDDPNVTAVRYVSAESPSHQYACPDCGKRLTTRAALTTHRARAHLTTNRHQCHICQKSYPVPSELRKHVQRVHEKASGSTTPVTVNELPDLESIF</sequence>
<dbReference type="GO" id="GO:0008270">
    <property type="term" value="F:zinc ion binding"/>
    <property type="evidence" value="ECO:0007669"/>
    <property type="project" value="UniProtKB-KW"/>
</dbReference>
<dbReference type="PANTHER" id="PTHR24376">
    <property type="entry name" value="ZINC FINGER PROTEIN"/>
    <property type="match status" value="1"/>
</dbReference>
<dbReference type="PROSITE" id="PS50157">
    <property type="entry name" value="ZINC_FINGER_C2H2_2"/>
    <property type="match status" value="6"/>
</dbReference>
<keyword evidence="8" id="KW-0175">Coiled coil</keyword>
<dbReference type="InterPro" id="IPR036236">
    <property type="entry name" value="Znf_C2H2_sf"/>
</dbReference>
<dbReference type="SUPFAM" id="SSF57667">
    <property type="entry name" value="beta-beta-alpha zinc fingers"/>
    <property type="match status" value="3"/>
</dbReference>
<evidence type="ECO:0000256" key="8">
    <source>
        <dbReference type="SAM" id="Coils"/>
    </source>
</evidence>
<keyword evidence="6" id="KW-0539">Nucleus</keyword>